<comment type="caution">
    <text evidence="3">The sequence shown here is derived from an EMBL/GenBank/DDBJ whole genome shotgun (WGS) entry which is preliminary data.</text>
</comment>
<dbReference type="Proteomes" id="UP001218218">
    <property type="component" value="Unassembled WGS sequence"/>
</dbReference>
<dbReference type="AlphaFoldDB" id="A0AAD7E9A8"/>
<gene>
    <name evidence="3" type="ORF">DFH08DRAFT_825418</name>
</gene>
<keyword evidence="2" id="KW-1133">Transmembrane helix</keyword>
<evidence type="ECO:0000313" key="4">
    <source>
        <dbReference type="Proteomes" id="UP001218218"/>
    </source>
</evidence>
<evidence type="ECO:0000256" key="2">
    <source>
        <dbReference type="SAM" id="Phobius"/>
    </source>
</evidence>
<reference evidence="3" key="1">
    <citation type="submission" date="2023-03" db="EMBL/GenBank/DDBJ databases">
        <title>Massive genome expansion in bonnet fungi (Mycena s.s.) driven by repeated elements and novel gene families across ecological guilds.</title>
        <authorList>
            <consortium name="Lawrence Berkeley National Laboratory"/>
            <person name="Harder C.B."/>
            <person name="Miyauchi S."/>
            <person name="Viragh M."/>
            <person name="Kuo A."/>
            <person name="Thoen E."/>
            <person name="Andreopoulos B."/>
            <person name="Lu D."/>
            <person name="Skrede I."/>
            <person name="Drula E."/>
            <person name="Henrissat B."/>
            <person name="Morin E."/>
            <person name="Kohler A."/>
            <person name="Barry K."/>
            <person name="LaButti K."/>
            <person name="Morin E."/>
            <person name="Salamov A."/>
            <person name="Lipzen A."/>
            <person name="Mereny Z."/>
            <person name="Hegedus B."/>
            <person name="Baldrian P."/>
            <person name="Stursova M."/>
            <person name="Weitz H."/>
            <person name="Taylor A."/>
            <person name="Grigoriev I.V."/>
            <person name="Nagy L.G."/>
            <person name="Martin F."/>
            <person name="Kauserud H."/>
        </authorList>
    </citation>
    <scope>NUCLEOTIDE SEQUENCE</scope>
    <source>
        <strain evidence="3">CBHHK002</strain>
    </source>
</reference>
<dbReference type="EMBL" id="JARIHO010000100">
    <property type="protein sequence ID" value="KAJ7304661.1"/>
    <property type="molecule type" value="Genomic_DNA"/>
</dbReference>
<evidence type="ECO:0000256" key="1">
    <source>
        <dbReference type="SAM" id="MobiDB-lite"/>
    </source>
</evidence>
<proteinExistence type="predicted"/>
<accession>A0AAD7E9A8</accession>
<dbReference type="Gene3D" id="1.10.720.30">
    <property type="entry name" value="SAP domain"/>
    <property type="match status" value="1"/>
</dbReference>
<protein>
    <recommendedName>
        <fullName evidence="5">SAP domain-containing protein</fullName>
    </recommendedName>
</protein>
<evidence type="ECO:0000313" key="3">
    <source>
        <dbReference type="EMBL" id="KAJ7304661.1"/>
    </source>
</evidence>
<feature type="region of interest" description="Disordered" evidence="1">
    <location>
        <begin position="285"/>
        <end position="311"/>
    </location>
</feature>
<feature type="transmembrane region" description="Helical" evidence="2">
    <location>
        <begin position="22"/>
        <end position="44"/>
    </location>
</feature>
<dbReference type="InterPro" id="IPR036361">
    <property type="entry name" value="SAP_dom_sf"/>
</dbReference>
<organism evidence="3 4">
    <name type="scientific">Mycena albidolilacea</name>
    <dbReference type="NCBI Taxonomy" id="1033008"/>
    <lineage>
        <taxon>Eukaryota</taxon>
        <taxon>Fungi</taxon>
        <taxon>Dikarya</taxon>
        <taxon>Basidiomycota</taxon>
        <taxon>Agaricomycotina</taxon>
        <taxon>Agaricomycetes</taxon>
        <taxon>Agaricomycetidae</taxon>
        <taxon>Agaricales</taxon>
        <taxon>Marasmiineae</taxon>
        <taxon>Mycenaceae</taxon>
        <taxon>Mycena</taxon>
    </lineage>
</organism>
<sequence length="421" mass="45722">MIDGGGMVRGGNGTAFHSASRIALGIALVIVPLILFSLCELSVCSGCRRRSMPKDTSRDEALPFPGEYGPDGFTTQYMNLGPLTNAVLTEHCKSFKLPHSGNKAALTQRLTTFSKDKEHWTGIYPGSTNTHKGSRKPEADKKTKPKISNLRREGLFHGVDGVRVPNAPVTERSKDLRTAEERAAIMPWAKWIVEKYPYKPCTDQADVNASIYISRTAGSTMQPRNESTLDPTPSPNESTFDPTPSPQNKTAADILTDLLALVQNNRINTSQSSSDVQMTNVEPLVSSSTSLPPRFPSAMPPPPESESMPVSSDITGHIDDNENAPTRTLKLAGGKIITFTETEVPDPPAKSYANCIQDLLSEWDDNIPHSLRLVLALSNFGIGEVGGYWLAGQGYVVGSQIADYSVEVSGEGKGRVWDYQT</sequence>
<keyword evidence="2" id="KW-0472">Membrane</keyword>
<name>A0AAD7E9A8_9AGAR</name>
<feature type="region of interest" description="Disordered" evidence="1">
    <location>
        <begin position="218"/>
        <end position="249"/>
    </location>
</feature>
<keyword evidence="4" id="KW-1185">Reference proteome</keyword>
<feature type="compositionally biased region" description="Pro residues" evidence="1">
    <location>
        <begin position="293"/>
        <end position="304"/>
    </location>
</feature>
<evidence type="ECO:0008006" key="5">
    <source>
        <dbReference type="Google" id="ProtNLM"/>
    </source>
</evidence>
<keyword evidence="2" id="KW-0812">Transmembrane</keyword>
<feature type="region of interest" description="Disordered" evidence="1">
    <location>
        <begin position="122"/>
        <end position="145"/>
    </location>
</feature>